<evidence type="ECO:0000256" key="1">
    <source>
        <dbReference type="ARBA" id="ARBA00004123"/>
    </source>
</evidence>
<keyword evidence="4" id="KW-0862">Zinc</keyword>
<keyword evidence="5" id="KW-0539">Nucleus</keyword>
<accession>A0A8K0GMP6</accession>
<dbReference type="AlphaFoldDB" id="A0A8K0GMP6"/>
<dbReference type="Pfam" id="PF05699">
    <property type="entry name" value="Dimer_Tnp_hAT"/>
    <property type="match status" value="1"/>
</dbReference>
<evidence type="ECO:0000256" key="2">
    <source>
        <dbReference type="ARBA" id="ARBA00022723"/>
    </source>
</evidence>
<evidence type="ECO:0000256" key="5">
    <source>
        <dbReference type="ARBA" id="ARBA00023242"/>
    </source>
</evidence>
<name>A0A8K0GMP6_IGNLU</name>
<organism evidence="8 9">
    <name type="scientific">Ignelater luminosus</name>
    <name type="common">Cucubano</name>
    <name type="synonym">Pyrophorus luminosus</name>
    <dbReference type="NCBI Taxonomy" id="2038154"/>
    <lineage>
        <taxon>Eukaryota</taxon>
        <taxon>Metazoa</taxon>
        <taxon>Ecdysozoa</taxon>
        <taxon>Arthropoda</taxon>
        <taxon>Hexapoda</taxon>
        <taxon>Insecta</taxon>
        <taxon>Pterygota</taxon>
        <taxon>Neoptera</taxon>
        <taxon>Endopterygota</taxon>
        <taxon>Coleoptera</taxon>
        <taxon>Polyphaga</taxon>
        <taxon>Elateriformia</taxon>
        <taxon>Elateroidea</taxon>
        <taxon>Elateridae</taxon>
        <taxon>Agrypninae</taxon>
        <taxon>Pyrophorini</taxon>
        <taxon>Ignelater</taxon>
    </lineage>
</organism>
<evidence type="ECO:0000313" key="8">
    <source>
        <dbReference type="EMBL" id="KAF2905266.1"/>
    </source>
</evidence>
<reference evidence="8" key="1">
    <citation type="submission" date="2019-08" db="EMBL/GenBank/DDBJ databases">
        <title>The genome of the North American firefly Photinus pyralis.</title>
        <authorList>
            <consortium name="Photinus pyralis genome working group"/>
            <person name="Fallon T.R."/>
            <person name="Sander Lower S.E."/>
            <person name="Weng J.-K."/>
        </authorList>
    </citation>
    <scope>NUCLEOTIDE SEQUENCE</scope>
    <source>
        <strain evidence="8">TRF0915ILg1</strain>
        <tissue evidence="8">Whole body</tissue>
    </source>
</reference>
<evidence type="ECO:0000256" key="3">
    <source>
        <dbReference type="ARBA" id="ARBA00022771"/>
    </source>
</evidence>
<comment type="caution">
    <text evidence="8">The sequence shown here is derived from an EMBL/GenBank/DDBJ whole genome shotgun (WGS) entry which is preliminary data.</text>
</comment>
<keyword evidence="3" id="KW-0863">Zinc-finger</keyword>
<dbReference type="GO" id="GO:0008270">
    <property type="term" value="F:zinc ion binding"/>
    <property type="evidence" value="ECO:0007669"/>
    <property type="project" value="UniProtKB-KW"/>
</dbReference>
<proteinExistence type="predicted"/>
<dbReference type="InterPro" id="IPR012337">
    <property type="entry name" value="RNaseH-like_sf"/>
</dbReference>
<dbReference type="EMBL" id="VTPC01000575">
    <property type="protein sequence ID" value="KAF2905266.1"/>
    <property type="molecule type" value="Genomic_DNA"/>
</dbReference>
<dbReference type="GO" id="GO:0046983">
    <property type="term" value="F:protein dimerization activity"/>
    <property type="evidence" value="ECO:0007669"/>
    <property type="project" value="InterPro"/>
</dbReference>
<dbReference type="GO" id="GO:0005634">
    <property type="term" value="C:nucleus"/>
    <property type="evidence" value="ECO:0007669"/>
    <property type="project" value="UniProtKB-SubCell"/>
</dbReference>
<feature type="region of interest" description="Disordered" evidence="6">
    <location>
        <begin position="56"/>
        <end position="80"/>
    </location>
</feature>
<evidence type="ECO:0000256" key="6">
    <source>
        <dbReference type="SAM" id="MobiDB-lite"/>
    </source>
</evidence>
<dbReference type="SUPFAM" id="SSF53098">
    <property type="entry name" value="Ribonuclease H-like"/>
    <property type="match status" value="1"/>
</dbReference>
<keyword evidence="9" id="KW-1185">Reference proteome</keyword>
<evidence type="ECO:0000256" key="4">
    <source>
        <dbReference type="ARBA" id="ARBA00022833"/>
    </source>
</evidence>
<evidence type="ECO:0000259" key="7">
    <source>
        <dbReference type="Pfam" id="PF05699"/>
    </source>
</evidence>
<gene>
    <name evidence="8" type="ORF">ILUMI_00917</name>
</gene>
<protein>
    <recommendedName>
        <fullName evidence="7">HAT C-terminal dimerisation domain-containing protein</fullName>
    </recommendedName>
</protein>
<feature type="compositionally biased region" description="Polar residues" evidence="6">
    <location>
        <begin position="56"/>
        <end position="71"/>
    </location>
</feature>
<dbReference type="PANTHER" id="PTHR46481">
    <property type="entry name" value="ZINC FINGER BED DOMAIN-CONTAINING PROTEIN 4"/>
    <property type="match status" value="1"/>
</dbReference>
<evidence type="ECO:0000313" key="9">
    <source>
        <dbReference type="Proteomes" id="UP000801492"/>
    </source>
</evidence>
<sequence>MQQGMKQRFSRIDNSKNYLKATFLDPKFKLNFFTDQLQNERARQYVLLEGLVSDYNTSSDESARSSSPVQSKRQRTDEPGQSIHTSFWECYDEVVAEKFTDDHNGTASTSKNTIAGDPDKYLNMKILKRTDNPFAWWATHKSKFSKCIVKLAAKYLSASASSVYSKRLFSEAGDVYEEKRNRLLPKDAEKLIFCTISHHLLTLATISNSVQ</sequence>
<dbReference type="InterPro" id="IPR052035">
    <property type="entry name" value="ZnF_BED_domain_contain"/>
</dbReference>
<comment type="subcellular location">
    <subcellularLocation>
        <location evidence="1">Nucleus</location>
    </subcellularLocation>
</comment>
<dbReference type="InterPro" id="IPR008906">
    <property type="entry name" value="HATC_C_dom"/>
</dbReference>
<feature type="domain" description="HAT C-terminal dimerisation" evidence="7">
    <location>
        <begin position="118"/>
        <end position="193"/>
    </location>
</feature>
<dbReference type="OrthoDB" id="1607513at2759"/>
<keyword evidence="2" id="KW-0479">Metal-binding</keyword>
<dbReference type="Proteomes" id="UP000801492">
    <property type="component" value="Unassembled WGS sequence"/>
</dbReference>
<dbReference type="PANTHER" id="PTHR46481:SF10">
    <property type="entry name" value="ZINC FINGER BED DOMAIN-CONTAINING PROTEIN 39"/>
    <property type="match status" value="1"/>
</dbReference>